<comment type="caution">
    <text evidence="1">The sequence shown here is derived from an EMBL/GenBank/DDBJ whole genome shotgun (WGS) entry which is preliminary data.</text>
</comment>
<evidence type="ECO:0000313" key="1">
    <source>
        <dbReference type="EMBL" id="EUJ28469.1"/>
    </source>
</evidence>
<dbReference type="Gene3D" id="3.60.15.10">
    <property type="entry name" value="Ribonuclease Z/Hydroxyacylglutathione hydrolase-like"/>
    <property type="match status" value="1"/>
</dbReference>
<reference evidence="1 2" key="1">
    <citation type="journal article" date="2014" name="Int. J. Syst. Evol. Microbiol.">
        <title>Listeria floridensis sp. nov., Listeria aquatica sp. nov., Listeria cornellensis sp. nov., Listeria riparia sp. nov. and Listeria grandensis sp. nov., from agricultural and natural environments.</title>
        <authorList>
            <person name="den Bakker H.C."/>
            <person name="Warchocki S."/>
            <person name="Wright E.M."/>
            <person name="Allred A.F."/>
            <person name="Ahlstrom C."/>
            <person name="Manuel C.S."/>
            <person name="Stasiewicz M.J."/>
            <person name="Burrell A."/>
            <person name="Roof S."/>
            <person name="Strawn L."/>
            <person name="Fortes E.D."/>
            <person name="Nightingale K.K."/>
            <person name="Kephart D."/>
            <person name="Wiedmann M."/>
        </authorList>
    </citation>
    <scope>NUCLEOTIDE SEQUENCE [LARGE SCALE GENOMIC DNA]</scope>
    <source>
        <strain evidence="2">FSL F6-969</strain>
    </source>
</reference>
<dbReference type="STRING" id="1265820.PCORN_12262"/>
<dbReference type="Proteomes" id="UP000019254">
    <property type="component" value="Unassembled WGS sequence"/>
</dbReference>
<dbReference type="InterPro" id="IPR036866">
    <property type="entry name" value="RibonucZ/Hydroxyglut_hydro"/>
</dbReference>
<protein>
    <submittedName>
        <fullName evidence="1">Ribonuclease Z</fullName>
    </submittedName>
</protein>
<gene>
    <name evidence="1" type="ORF">PCORN_12262</name>
</gene>
<keyword evidence="2" id="KW-1185">Reference proteome</keyword>
<dbReference type="EMBL" id="AODE01000022">
    <property type="protein sequence ID" value="EUJ28469.1"/>
    <property type="molecule type" value="Genomic_DNA"/>
</dbReference>
<sequence length="60" mass="6534">MPGLLSSRSFQGGETELTVYGPVGIANYIRTSLAVSGTHLKYPLEIVEIDDEVVFEDATF</sequence>
<dbReference type="SUPFAM" id="SSF56281">
    <property type="entry name" value="Metallo-hydrolase/oxidoreductase"/>
    <property type="match status" value="1"/>
</dbReference>
<evidence type="ECO:0000313" key="2">
    <source>
        <dbReference type="Proteomes" id="UP000019254"/>
    </source>
</evidence>
<organism evidence="1 2">
    <name type="scientific">Listeria cornellensis FSL F6-0969</name>
    <dbReference type="NCBI Taxonomy" id="1265820"/>
    <lineage>
        <taxon>Bacteria</taxon>
        <taxon>Bacillati</taxon>
        <taxon>Bacillota</taxon>
        <taxon>Bacilli</taxon>
        <taxon>Bacillales</taxon>
        <taxon>Listeriaceae</taxon>
        <taxon>Listeria</taxon>
    </lineage>
</organism>
<dbReference type="PATRIC" id="fig|1265820.5.peg.2421"/>
<proteinExistence type="predicted"/>
<dbReference type="AlphaFoldDB" id="W7BNK6"/>
<name>W7BNK6_9LIST</name>
<accession>W7BNK6</accession>